<evidence type="ECO:0000259" key="4">
    <source>
        <dbReference type="PROSITE" id="PS51352"/>
    </source>
</evidence>
<proteinExistence type="predicted"/>
<sequence>MGNCLHKGNCNDGDSDHHVDFASGNVQIITTLESWNQNIERAKKDSKIVIANFSATWCGPCKMIAPYFSDLSQKHSSIMFLLIDVDELADFSTSWDIKATPTFFFLKDGNEFDRLVGANKSELEKKIAALTDVVPH</sequence>
<organism evidence="5 6">
    <name type="scientific">Sphenostylis stenocarpa</name>
    <dbReference type="NCBI Taxonomy" id="92480"/>
    <lineage>
        <taxon>Eukaryota</taxon>
        <taxon>Viridiplantae</taxon>
        <taxon>Streptophyta</taxon>
        <taxon>Embryophyta</taxon>
        <taxon>Tracheophyta</taxon>
        <taxon>Spermatophyta</taxon>
        <taxon>Magnoliopsida</taxon>
        <taxon>eudicotyledons</taxon>
        <taxon>Gunneridae</taxon>
        <taxon>Pentapetalae</taxon>
        <taxon>rosids</taxon>
        <taxon>fabids</taxon>
        <taxon>Fabales</taxon>
        <taxon>Fabaceae</taxon>
        <taxon>Papilionoideae</taxon>
        <taxon>50 kb inversion clade</taxon>
        <taxon>NPAAA clade</taxon>
        <taxon>indigoferoid/millettioid clade</taxon>
        <taxon>Phaseoleae</taxon>
        <taxon>Sphenostylis</taxon>
    </lineage>
</organism>
<dbReference type="CDD" id="cd02947">
    <property type="entry name" value="TRX_family"/>
    <property type="match status" value="1"/>
</dbReference>
<protein>
    <recommendedName>
        <fullName evidence="4">Thioredoxin domain-containing protein</fullName>
    </recommendedName>
</protein>
<evidence type="ECO:0000256" key="1">
    <source>
        <dbReference type="ARBA" id="ARBA00022982"/>
    </source>
</evidence>
<dbReference type="EMBL" id="OY731401">
    <property type="protein sequence ID" value="CAJ1948231.1"/>
    <property type="molecule type" value="Genomic_DNA"/>
</dbReference>
<evidence type="ECO:0000256" key="2">
    <source>
        <dbReference type="ARBA" id="ARBA00023157"/>
    </source>
</evidence>
<dbReference type="InterPro" id="IPR013766">
    <property type="entry name" value="Thioredoxin_domain"/>
</dbReference>
<evidence type="ECO:0000313" key="6">
    <source>
        <dbReference type="Proteomes" id="UP001189624"/>
    </source>
</evidence>
<keyword evidence="1" id="KW-0249">Electron transport</keyword>
<dbReference type="Proteomes" id="UP001189624">
    <property type="component" value="Chromosome 4"/>
</dbReference>
<dbReference type="PANTHER" id="PTHR10438">
    <property type="entry name" value="THIOREDOXIN"/>
    <property type="match status" value="1"/>
</dbReference>
<keyword evidence="3" id="KW-0676">Redox-active center</keyword>
<name>A0AA86SC74_9FABA</name>
<gene>
    <name evidence="5" type="ORF">AYBTSS11_LOCUS13079</name>
</gene>
<dbReference type="SUPFAM" id="SSF52833">
    <property type="entry name" value="Thioredoxin-like"/>
    <property type="match status" value="1"/>
</dbReference>
<dbReference type="PRINTS" id="PR00421">
    <property type="entry name" value="THIOREDOXIN"/>
</dbReference>
<dbReference type="PROSITE" id="PS51352">
    <property type="entry name" value="THIOREDOXIN_2"/>
    <property type="match status" value="1"/>
</dbReference>
<evidence type="ECO:0000256" key="3">
    <source>
        <dbReference type="ARBA" id="ARBA00023284"/>
    </source>
</evidence>
<keyword evidence="6" id="KW-1185">Reference proteome</keyword>
<keyword evidence="1" id="KW-0813">Transport</keyword>
<dbReference type="FunFam" id="3.40.30.10:FF:000245">
    <property type="entry name" value="Thioredoxin"/>
    <property type="match status" value="1"/>
</dbReference>
<dbReference type="InterPro" id="IPR050620">
    <property type="entry name" value="Thioredoxin_H-type-like"/>
</dbReference>
<dbReference type="Gramene" id="rna-AYBTSS11_LOCUS13079">
    <property type="protein sequence ID" value="CAJ1948231.1"/>
    <property type="gene ID" value="gene-AYBTSS11_LOCUS13079"/>
</dbReference>
<reference evidence="5" key="1">
    <citation type="submission" date="2023-10" db="EMBL/GenBank/DDBJ databases">
        <authorList>
            <person name="Domelevo Entfellner J.-B."/>
        </authorList>
    </citation>
    <scope>NUCLEOTIDE SEQUENCE</scope>
</reference>
<evidence type="ECO:0000313" key="5">
    <source>
        <dbReference type="EMBL" id="CAJ1948231.1"/>
    </source>
</evidence>
<dbReference type="AlphaFoldDB" id="A0AA86SC74"/>
<dbReference type="InterPro" id="IPR036249">
    <property type="entry name" value="Thioredoxin-like_sf"/>
</dbReference>
<dbReference type="PANTHER" id="PTHR10438:SF434">
    <property type="entry name" value="THIOREDOXIN H9"/>
    <property type="match status" value="1"/>
</dbReference>
<accession>A0AA86SC74</accession>
<dbReference type="InterPro" id="IPR017937">
    <property type="entry name" value="Thioredoxin_CS"/>
</dbReference>
<dbReference type="Pfam" id="PF00085">
    <property type="entry name" value="Thioredoxin"/>
    <property type="match status" value="1"/>
</dbReference>
<dbReference type="Gene3D" id="3.40.30.10">
    <property type="entry name" value="Glutaredoxin"/>
    <property type="match status" value="1"/>
</dbReference>
<keyword evidence="2" id="KW-1015">Disulfide bond</keyword>
<feature type="domain" description="Thioredoxin" evidence="4">
    <location>
        <begin position="8"/>
        <end position="132"/>
    </location>
</feature>
<dbReference type="PROSITE" id="PS00194">
    <property type="entry name" value="THIOREDOXIN_1"/>
    <property type="match status" value="1"/>
</dbReference>